<keyword evidence="7" id="KW-1185">Reference proteome</keyword>
<dbReference type="Gene3D" id="3.40.50.150">
    <property type="entry name" value="Vaccinia Virus protein VP39"/>
    <property type="match status" value="1"/>
</dbReference>
<keyword evidence="1 6" id="KW-0489">Methyltransferase</keyword>
<evidence type="ECO:0000313" key="6">
    <source>
        <dbReference type="EMBL" id="NHR05453.1"/>
    </source>
</evidence>
<dbReference type="GO" id="GO:0008168">
    <property type="term" value="F:methyltransferase activity"/>
    <property type="evidence" value="ECO:0007669"/>
    <property type="project" value="UniProtKB-KW"/>
</dbReference>
<dbReference type="PANTHER" id="PTHR43464">
    <property type="entry name" value="METHYLTRANSFERASE"/>
    <property type="match status" value="1"/>
</dbReference>
<keyword evidence="2" id="KW-0808">Transferase</keyword>
<dbReference type="PANTHER" id="PTHR43464:SF19">
    <property type="entry name" value="UBIQUINONE BIOSYNTHESIS O-METHYLTRANSFERASE, MITOCHONDRIAL"/>
    <property type="match status" value="1"/>
</dbReference>
<name>A0ABX0L3B1_9NEIS</name>
<dbReference type="EMBL" id="JAAOMA010000011">
    <property type="protein sequence ID" value="NHR05453.1"/>
    <property type="molecule type" value="Genomic_DNA"/>
</dbReference>
<dbReference type="Proteomes" id="UP001515641">
    <property type="component" value="Unassembled WGS sequence"/>
</dbReference>
<accession>A0ABX0L3B1</accession>
<keyword evidence="4" id="KW-1133">Transmembrane helix</keyword>
<evidence type="ECO:0000256" key="4">
    <source>
        <dbReference type="SAM" id="Phobius"/>
    </source>
</evidence>
<evidence type="ECO:0000256" key="1">
    <source>
        <dbReference type="ARBA" id="ARBA00022603"/>
    </source>
</evidence>
<evidence type="ECO:0000259" key="5">
    <source>
        <dbReference type="Pfam" id="PF13847"/>
    </source>
</evidence>
<dbReference type="InterPro" id="IPR029063">
    <property type="entry name" value="SAM-dependent_MTases_sf"/>
</dbReference>
<feature type="transmembrane region" description="Helical" evidence="4">
    <location>
        <begin position="217"/>
        <end position="237"/>
    </location>
</feature>
<dbReference type="SUPFAM" id="SSF53335">
    <property type="entry name" value="S-adenosyl-L-methionine-dependent methyltransferases"/>
    <property type="match status" value="1"/>
</dbReference>
<comment type="caution">
    <text evidence="6">The sequence shown here is derived from an EMBL/GenBank/DDBJ whole genome shotgun (WGS) entry which is preliminary data.</text>
</comment>
<proteinExistence type="predicted"/>
<keyword evidence="3" id="KW-0949">S-adenosyl-L-methionine</keyword>
<dbReference type="GO" id="GO:0032259">
    <property type="term" value="P:methylation"/>
    <property type="evidence" value="ECO:0007669"/>
    <property type="project" value="UniProtKB-KW"/>
</dbReference>
<dbReference type="Pfam" id="PF13847">
    <property type="entry name" value="Methyltransf_31"/>
    <property type="match status" value="1"/>
</dbReference>
<evidence type="ECO:0000256" key="3">
    <source>
        <dbReference type="ARBA" id="ARBA00022691"/>
    </source>
</evidence>
<reference evidence="6 7" key="1">
    <citation type="submission" date="2020-03" db="EMBL/GenBank/DDBJ databases">
        <title>Draft genome sequence of environmentally isolated cultures.</title>
        <authorList>
            <person name="Wilson H.S."/>
            <person name="De Leon M.E."/>
        </authorList>
    </citation>
    <scope>NUCLEOTIDE SEQUENCE [LARGE SCALE GENOMIC DNA]</scope>
    <source>
        <strain evidence="6 7">HSC-31F16</strain>
    </source>
</reference>
<protein>
    <submittedName>
        <fullName evidence="6">Methyltransferase domain-containing protein</fullName>
    </submittedName>
</protein>
<evidence type="ECO:0000256" key="2">
    <source>
        <dbReference type="ARBA" id="ARBA00022679"/>
    </source>
</evidence>
<dbReference type="CDD" id="cd02440">
    <property type="entry name" value="AdoMet_MTases"/>
    <property type="match status" value="1"/>
</dbReference>
<sequence length="253" mass="28926">MKEKTWWTPDELAITERKFRSIKNISEIDTKNDFGSYRKMLLTGDKSASEIKSHNDINPIRKIQLIKKRLKLSNSNHILDAGCGLGYTTTALANTFIKSKVTGIDISEDAIEYAKQNFHNAEFKSLAISPSSEKIGKFDCIFCFEFYPFTRNKDSSLQSKFLEYFSAQLNPLGTIVIYQAWNNPNSLVAILDEVKSLCPNLHFCIYTIPHPKLPTWLPFWTATIISHLLCFLGLDGLKRIIAIKNRNPTKNRE</sequence>
<dbReference type="InterPro" id="IPR025714">
    <property type="entry name" value="Methyltranfer_dom"/>
</dbReference>
<dbReference type="RefSeq" id="WP_166451757.1">
    <property type="nucleotide sequence ID" value="NZ_JAAOMA010000011.1"/>
</dbReference>
<gene>
    <name evidence="6" type="ORF">HA052_09585</name>
</gene>
<keyword evidence="4" id="KW-0472">Membrane</keyword>
<organism evidence="6 7">
    <name type="scientific">Chromobacterium fluminis</name>
    <dbReference type="NCBI Taxonomy" id="3044269"/>
    <lineage>
        <taxon>Bacteria</taxon>
        <taxon>Pseudomonadati</taxon>
        <taxon>Pseudomonadota</taxon>
        <taxon>Betaproteobacteria</taxon>
        <taxon>Neisseriales</taxon>
        <taxon>Chromobacteriaceae</taxon>
        <taxon>Chromobacterium</taxon>
    </lineage>
</organism>
<feature type="domain" description="Methyltransferase" evidence="5">
    <location>
        <begin position="75"/>
        <end position="205"/>
    </location>
</feature>
<evidence type="ECO:0000313" key="7">
    <source>
        <dbReference type="Proteomes" id="UP001515641"/>
    </source>
</evidence>
<keyword evidence="4" id="KW-0812">Transmembrane</keyword>